<sequence>MANTRMEELKKRSLKHLFHYHGGGGVGDVNIIFEKGKGIMLTDVDGKEYMD</sequence>
<accession>X1BC76</accession>
<name>X1BC76_9ZZZZ</name>
<proteinExistence type="predicted"/>
<dbReference type="Gene3D" id="3.90.1150.10">
    <property type="entry name" value="Aspartate Aminotransferase, domain 1"/>
    <property type="match status" value="1"/>
</dbReference>
<gene>
    <name evidence="1" type="ORF">S01H4_48588</name>
</gene>
<dbReference type="EMBL" id="BART01027403">
    <property type="protein sequence ID" value="GAG92630.1"/>
    <property type="molecule type" value="Genomic_DNA"/>
</dbReference>
<protein>
    <submittedName>
        <fullName evidence="1">Uncharacterized protein</fullName>
    </submittedName>
</protein>
<reference evidence="1" key="1">
    <citation type="journal article" date="2014" name="Front. Microbiol.">
        <title>High frequency of phylogenetically diverse reductive dehalogenase-homologous genes in deep subseafloor sedimentary metagenomes.</title>
        <authorList>
            <person name="Kawai M."/>
            <person name="Futagami T."/>
            <person name="Toyoda A."/>
            <person name="Takaki Y."/>
            <person name="Nishi S."/>
            <person name="Hori S."/>
            <person name="Arai W."/>
            <person name="Tsubouchi T."/>
            <person name="Morono Y."/>
            <person name="Uchiyama I."/>
            <person name="Ito T."/>
            <person name="Fujiyama A."/>
            <person name="Inagaki F."/>
            <person name="Takami H."/>
        </authorList>
    </citation>
    <scope>NUCLEOTIDE SEQUENCE</scope>
    <source>
        <strain evidence="1">Expedition CK06-06</strain>
    </source>
</reference>
<organism evidence="1">
    <name type="scientific">marine sediment metagenome</name>
    <dbReference type="NCBI Taxonomy" id="412755"/>
    <lineage>
        <taxon>unclassified sequences</taxon>
        <taxon>metagenomes</taxon>
        <taxon>ecological metagenomes</taxon>
    </lineage>
</organism>
<feature type="non-terminal residue" evidence="1">
    <location>
        <position position="51"/>
    </location>
</feature>
<comment type="caution">
    <text evidence="1">The sequence shown here is derived from an EMBL/GenBank/DDBJ whole genome shotgun (WGS) entry which is preliminary data.</text>
</comment>
<dbReference type="InterPro" id="IPR015422">
    <property type="entry name" value="PyrdxlP-dep_Trfase_small"/>
</dbReference>
<dbReference type="AlphaFoldDB" id="X1BC76"/>
<evidence type="ECO:0000313" key="1">
    <source>
        <dbReference type="EMBL" id="GAG92630.1"/>
    </source>
</evidence>